<evidence type="ECO:0000313" key="15">
    <source>
        <dbReference type="EMBL" id="WZL71079.1"/>
    </source>
</evidence>
<comment type="function">
    <text evidence="9">ATP-dependent serine protease that mediates the selective degradation of mutant and abnormal proteins as well as certain short-lived regulatory proteins. Required for cellular homeostasis and for survival from DNA damage and developmental changes induced by stress. Degrades polypeptides processively to yield small peptide fragments that are 5 to 10 amino acids long. Binds to DNA in a double-stranded, site-specific manner.</text>
</comment>
<comment type="catalytic activity">
    <reaction evidence="9 10 11">
        <text>Hydrolysis of proteins in presence of ATP.</text>
        <dbReference type="EC" id="3.4.21.53"/>
    </reaction>
</comment>
<evidence type="ECO:0000256" key="10">
    <source>
        <dbReference type="PIRNR" id="PIRNR001174"/>
    </source>
</evidence>
<keyword evidence="2 9" id="KW-0963">Cytoplasm</keyword>
<feature type="domain" description="Lon N-terminal" evidence="14">
    <location>
        <begin position="11"/>
        <end position="205"/>
    </location>
</feature>
<evidence type="ECO:0000256" key="8">
    <source>
        <dbReference type="ARBA" id="ARBA00023016"/>
    </source>
</evidence>
<keyword evidence="5 9" id="KW-0378">Hydrolase</keyword>
<dbReference type="Pfam" id="PF00004">
    <property type="entry name" value="AAA"/>
    <property type="match status" value="1"/>
</dbReference>
<dbReference type="Pfam" id="PF05362">
    <property type="entry name" value="Lon_C"/>
    <property type="match status" value="1"/>
</dbReference>
<dbReference type="PRINTS" id="PR00830">
    <property type="entry name" value="ENDOLAPTASE"/>
</dbReference>
<dbReference type="InterPro" id="IPR054594">
    <property type="entry name" value="Lon_lid"/>
</dbReference>
<dbReference type="InterPro" id="IPR027543">
    <property type="entry name" value="Lon_bac"/>
</dbReference>
<comment type="subunit">
    <text evidence="9 10">Homohexamer. Organized in a ring with a central cavity.</text>
</comment>
<dbReference type="NCBIfam" id="NF008053">
    <property type="entry name" value="PRK10787.1"/>
    <property type="match status" value="1"/>
</dbReference>
<dbReference type="SMART" id="SM00464">
    <property type="entry name" value="LON"/>
    <property type="match status" value="1"/>
</dbReference>
<dbReference type="PIRSF" id="PIRSF001174">
    <property type="entry name" value="Lon_proteas"/>
    <property type="match status" value="1"/>
</dbReference>
<dbReference type="Gene3D" id="2.30.130.40">
    <property type="entry name" value="LON domain-like"/>
    <property type="match status" value="1"/>
</dbReference>
<dbReference type="Pfam" id="PF02190">
    <property type="entry name" value="LON_substr_bdg"/>
    <property type="match status" value="1"/>
</dbReference>
<gene>
    <name evidence="9 15" type="primary">lon</name>
    <name evidence="15" type="ORF">QBE51_06040</name>
</gene>
<keyword evidence="8 9" id="KW-0346">Stress response</keyword>
<keyword evidence="16" id="KW-1185">Reference proteome</keyword>
<dbReference type="RefSeq" id="WP_341878044.1">
    <property type="nucleotide sequence ID" value="NZ_CP121687.1"/>
</dbReference>
<evidence type="ECO:0000259" key="13">
    <source>
        <dbReference type="PROSITE" id="PS51786"/>
    </source>
</evidence>
<dbReference type="InterPro" id="IPR004815">
    <property type="entry name" value="Lon_bac/euk-typ"/>
</dbReference>
<dbReference type="InterPro" id="IPR008269">
    <property type="entry name" value="Lon_proteolytic"/>
</dbReference>
<evidence type="ECO:0000313" key="16">
    <source>
        <dbReference type="Proteomes" id="UP001486565"/>
    </source>
</evidence>
<protein>
    <recommendedName>
        <fullName evidence="9 10">Lon protease</fullName>
        <ecNumber evidence="9 10">3.4.21.53</ecNumber>
    </recommendedName>
    <alternativeName>
        <fullName evidence="9">ATP-dependent protease La</fullName>
    </alternativeName>
</protein>
<evidence type="ECO:0000256" key="6">
    <source>
        <dbReference type="ARBA" id="ARBA00022825"/>
    </source>
</evidence>
<dbReference type="Pfam" id="PF22667">
    <property type="entry name" value="Lon_lid"/>
    <property type="match status" value="1"/>
</dbReference>
<dbReference type="InterPro" id="IPR027065">
    <property type="entry name" value="Lon_Prtase"/>
</dbReference>
<evidence type="ECO:0000256" key="1">
    <source>
        <dbReference type="ARBA" id="ARBA00004496"/>
    </source>
</evidence>
<dbReference type="Proteomes" id="UP001486565">
    <property type="component" value="Chromosome"/>
</dbReference>
<dbReference type="GO" id="GO:0004252">
    <property type="term" value="F:serine-type endopeptidase activity"/>
    <property type="evidence" value="ECO:0007669"/>
    <property type="project" value="UniProtKB-EC"/>
</dbReference>
<evidence type="ECO:0000256" key="5">
    <source>
        <dbReference type="ARBA" id="ARBA00022801"/>
    </source>
</evidence>
<feature type="binding site" evidence="9">
    <location>
        <begin position="357"/>
        <end position="364"/>
    </location>
    <ligand>
        <name>ATP</name>
        <dbReference type="ChEBI" id="CHEBI:30616"/>
    </ligand>
</feature>
<dbReference type="PROSITE" id="PS51787">
    <property type="entry name" value="LON_N"/>
    <property type="match status" value="1"/>
</dbReference>
<comment type="similarity">
    <text evidence="9 10 11 12">Belongs to the peptidase S16 family.</text>
</comment>
<feature type="active site" evidence="9 11">
    <location>
        <position position="680"/>
    </location>
</feature>
<dbReference type="InterPro" id="IPR003593">
    <property type="entry name" value="AAA+_ATPase"/>
</dbReference>
<dbReference type="Gene3D" id="3.30.230.10">
    <property type="match status" value="1"/>
</dbReference>
<dbReference type="Gene3D" id="3.40.50.300">
    <property type="entry name" value="P-loop containing nucleotide triphosphate hydrolases"/>
    <property type="match status" value="1"/>
</dbReference>
<name>A0ABZ2Y8Z5_9FIRM</name>
<dbReference type="InterPro" id="IPR003959">
    <property type="entry name" value="ATPase_AAA_core"/>
</dbReference>
<dbReference type="InterPro" id="IPR046336">
    <property type="entry name" value="Lon_prtase_N_sf"/>
</dbReference>
<evidence type="ECO:0000256" key="4">
    <source>
        <dbReference type="ARBA" id="ARBA00022741"/>
    </source>
</evidence>
<dbReference type="InterPro" id="IPR015947">
    <property type="entry name" value="PUA-like_sf"/>
</dbReference>
<evidence type="ECO:0000256" key="12">
    <source>
        <dbReference type="RuleBase" id="RU000591"/>
    </source>
</evidence>
<dbReference type="InterPro" id="IPR003111">
    <property type="entry name" value="Lon_prtase_N"/>
</dbReference>
<dbReference type="InterPro" id="IPR027417">
    <property type="entry name" value="P-loop_NTPase"/>
</dbReference>
<dbReference type="PROSITE" id="PS01046">
    <property type="entry name" value="LON_SER"/>
    <property type="match status" value="1"/>
</dbReference>
<keyword evidence="3 9" id="KW-0645">Protease</keyword>
<organism evidence="15 16">
    <name type="scientific">Defluviitalea saccharophila</name>
    <dbReference type="NCBI Taxonomy" id="879970"/>
    <lineage>
        <taxon>Bacteria</taxon>
        <taxon>Bacillati</taxon>
        <taxon>Bacillota</taxon>
        <taxon>Clostridia</taxon>
        <taxon>Lachnospirales</taxon>
        <taxon>Defluviitaleaceae</taxon>
        <taxon>Defluviitalea</taxon>
    </lineage>
</organism>
<evidence type="ECO:0000256" key="11">
    <source>
        <dbReference type="PROSITE-ProRule" id="PRU01122"/>
    </source>
</evidence>
<evidence type="ECO:0000256" key="9">
    <source>
        <dbReference type="HAMAP-Rule" id="MF_01973"/>
    </source>
</evidence>
<dbReference type="CDD" id="cd19500">
    <property type="entry name" value="RecA-like_Lon"/>
    <property type="match status" value="1"/>
</dbReference>
<accession>A0ABZ2Y8Z5</accession>
<reference evidence="15 16" key="1">
    <citation type="submission" date="2023-03" db="EMBL/GenBank/DDBJ databases">
        <title>Novel Species.</title>
        <authorList>
            <person name="Ma S."/>
        </authorList>
    </citation>
    <scope>NUCLEOTIDE SEQUENCE [LARGE SCALE GENOMIC DNA]</scope>
    <source>
        <strain evidence="15 16">LIND6LT2</strain>
    </source>
</reference>
<dbReference type="Gene3D" id="1.10.8.60">
    <property type="match status" value="1"/>
</dbReference>
<evidence type="ECO:0000256" key="3">
    <source>
        <dbReference type="ARBA" id="ARBA00022670"/>
    </source>
</evidence>
<dbReference type="PANTHER" id="PTHR10046">
    <property type="entry name" value="ATP DEPENDENT LON PROTEASE FAMILY MEMBER"/>
    <property type="match status" value="1"/>
</dbReference>
<dbReference type="InterPro" id="IPR008268">
    <property type="entry name" value="Peptidase_S16_AS"/>
</dbReference>
<evidence type="ECO:0000259" key="14">
    <source>
        <dbReference type="PROSITE" id="PS51787"/>
    </source>
</evidence>
<dbReference type="InterPro" id="IPR014721">
    <property type="entry name" value="Ribsml_uS5_D2-typ_fold_subgr"/>
</dbReference>
<dbReference type="SUPFAM" id="SSF52540">
    <property type="entry name" value="P-loop containing nucleoside triphosphate hydrolases"/>
    <property type="match status" value="1"/>
</dbReference>
<dbReference type="Gene3D" id="1.20.5.5270">
    <property type="match status" value="1"/>
</dbReference>
<proteinExistence type="evidence at transcript level"/>
<dbReference type="EMBL" id="CP121687">
    <property type="protein sequence ID" value="WZL71079.1"/>
    <property type="molecule type" value="Genomic_DNA"/>
</dbReference>
<comment type="subcellular location">
    <subcellularLocation>
        <location evidence="1 9 10">Cytoplasm</location>
    </subcellularLocation>
</comment>
<feature type="active site" evidence="9 11">
    <location>
        <position position="723"/>
    </location>
</feature>
<keyword evidence="4 9" id="KW-0547">Nucleotide-binding</keyword>
<dbReference type="EC" id="3.4.21.53" evidence="9 10"/>
<dbReference type="InterPro" id="IPR020568">
    <property type="entry name" value="Ribosomal_Su5_D2-typ_SF"/>
</dbReference>
<keyword evidence="7 9" id="KW-0067">ATP-binding</keyword>
<dbReference type="SUPFAM" id="SSF54211">
    <property type="entry name" value="Ribosomal protein S5 domain 2-like"/>
    <property type="match status" value="1"/>
</dbReference>
<dbReference type="Gene3D" id="1.20.58.1480">
    <property type="match status" value="1"/>
</dbReference>
<sequence>MKKDDKNLLQMPLVALRGLNVFPNMILHFDVARQKSIKALEEAMISDQSIFLVAQKEAETEEPESKDLYTVGTISSIKQILKLPTNTIRVLVEGNKRGRIVSFEQEDPYFLVNVEEYSQEEDYIDVNQQALLRAGAEIFEEYAKINNRISSDTIRNIISMEKPGEMADAIASNIQLKLEDKQRILGAFDEEERLLLVIQILKSEIEILHVQKDILDKVKKNIDQSQKEYYLREQLKIIQNELGDRDGIQGEINEYKARLNEINPPKEVKEKVEKELQRMLKIPAASAESVVVRNYIDWILDLPWSKETNESHNIKYAKKILEKEHYGLEKVKERILEFLSIREMSTKVNSPIICLVGPPGVGKTSIAHSIAKALNRNYVRISLGGVRDEAEIRGHRRTYVGALPGRIIQALKQAKAKNPLMLLDEIDKMSSDFRGDPSAALLEVLDAEQNHSFRDHFIEMPFDLSKVLFLATANTLDTIPRPLLDRMEIINISSYTEEEKFHIAYNHLIEKQLEKHGMTKSQLRISKEALKDIITYYTKEAGVRKLERCIGELCRKAAKEILEEDKKYIRITEANLEKYLGTKKYRLNKIMEEAEIGIARGLAWTPVGGDTLSIEVNIMKGTGKFELTGQLGDVMKESAKAAISYIRSKAEDLSIDSEFYKTTDIHIHIPEGAVPKDGPSAGITMATAMISALTNQPVRNDVGMTGEITLRGRVLPIGGLKEKVLAAKAAGIKKVILPIDNEKDLNELSDSIKENMEFVLAKNMEEVLNHAIIK</sequence>
<comment type="induction">
    <text evidence="9">By heat shock.</text>
</comment>
<dbReference type="SMART" id="SM00382">
    <property type="entry name" value="AAA"/>
    <property type="match status" value="1"/>
</dbReference>
<dbReference type="HAMAP" id="MF_01973">
    <property type="entry name" value="lon_bact"/>
    <property type="match status" value="1"/>
</dbReference>
<dbReference type="SUPFAM" id="SSF88697">
    <property type="entry name" value="PUA domain-like"/>
    <property type="match status" value="1"/>
</dbReference>
<evidence type="ECO:0000256" key="2">
    <source>
        <dbReference type="ARBA" id="ARBA00022490"/>
    </source>
</evidence>
<dbReference type="PROSITE" id="PS51786">
    <property type="entry name" value="LON_PROTEOLYTIC"/>
    <property type="match status" value="1"/>
</dbReference>
<keyword evidence="6 9" id="KW-0720">Serine protease</keyword>
<feature type="domain" description="Lon proteolytic" evidence="13">
    <location>
        <begin position="593"/>
        <end position="774"/>
    </location>
</feature>
<dbReference type="NCBIfam" id="TIGR00763">
    <property type="entry name" value="lon"/>
    <property type="match status" value="1"/>
</dbReference>
<evidence type="ECO:0000256" key="7">
    <source>
        <dbReference type="ARBA" id="ARBA00022840"/>
    </source>
</evidence>